<dbReference type="InterPro" id="IPR033749">
    <property type="entry name" value="Polyprenyl_synt_CS"/>
</dbReference>
<sequence length="364" mass="40626">MAAKNEVTSEEFADFIGSVSASINKALWEYMSNERSDRNIKRLLGRGGFEYDSEAIQKSIIEPSWYLVEKGGKRIRPIITLLVIEALGKDPMDYIEFSMIPEILHTATLMHDDIEDGSETRRGAQSVYKKYGMDIALNLGDFLFFFPIKVLLDSKKLDDAVKYRILKAHEKHMIRIGLGQATDIAWHRALTDIGKITEENYMRVAFDKTGVLLGFAAELGAIIGGAEDADVERLGKFASMIGVAFQIEDDILNITKSELSDNKGGIGDDIQEGKVTLIVVHALNHAGKKDRDRLIEILKSHTKSKIEIKEAISIMEKSGSIEYARSVSKSIVDEALRLLDKSLPDSKGKNMMRMLASTLINRNV</sequence>
<dbReference type="SUPFAM" id="SSF48576">
    <property type="entry name" value="Terpenoid synthases"/>
    <property type="match status" value="1"/>
</dbReference>
<name>C7DIH1_MICA2</name>
<dbReference type="SFLD" id="SFLDS00005">
    <property type="entry name" value="Isoprenoid_Synthase_Type_I"/>
    <property type="match status" value="1"/>
</dbReference>
<evidence type="ECO:0000256" key="3">
    <source>
        <dbReference type="RuleBase" id="RU004466"/>
    </source>
</evidence>
<dbReference type="GO" id="GO:0008299">
    <property type="term" value="P:isoprenoid biosynthetic process"/>
    <property type="evidence" value="ECO:0007669"/>
    <property type="project" value="InterPro"/>
</dbReference>
<keyword evidence="2" id="KW-0460">Magnesium</keyword>
<dbReference type="CDD" id="cd00685">
    <property type="entry name" value="Trans_IPPS_HT"/>
    <property type="match status" value="1"/>
</dbReference>
<evidence type="ECO:0000313" key="4">
    <source>
        <dbReference type="EMBL" id="EET89745.1"/>
    </source>
</evidence>
<gene>
    <name evidence="4" type="ORF">UNLARM2_0863</name>
</gene>
<evidence type="ECO:0000256" key="2">
    <source>
        <dbReference type="ARBA" id="ARBA00022842"/>
    </source>
</evidence>
<evidence type="ECO:0000313" key="5">
    <source>
        <dbReference type="Proteomes" id="UP000332487"/>
    </source>
</evidence>
<dbReference type="PANTHER" id="PTHR12001:SF44">
    <property type="entry name" value="GERANYLGERANYL PYROPHOSPHATE SYNTHASE"/>
    <property type="match status" value="1"/>
</dbReference>
<organism evidence="4 5">
    <name type="scientific">Candidatus Micrarchaeum acidiphilum ARMAN-2</name>
    <dbReference type="NCBI Taxonomy" id="425595"/>
    <lineage>
        <taxon>Archaea</taxon>
        <taxon>Candidatus Micrarchaeota</taxon>
        <taxon>Candidatus Micrarchaeia</taxon>
        <taxon>Candidatus Micrarchaeales</taxon>
        <taxon>Candidatus Micrarchaeaceae</taxon>
        <taxon>Candidatus Micrarchaeum</taxon>
    </lineage>
</organism>
<evidence type="ECO:0000256" key="1">
    <source>
        <dbReference type="ARBA" id="ARBA00022723"/>
    </source>
</evidence>
<accession>C7DIH1</accession>
<dbReference type="PANTHER" id="PTHR12001">
    <property type="entry name" value="GERANYLGERANYL PYROPHOSPHATE SYNTHASE"/>
    <property type="match status" value="1"/>
</dbReference>
<dbReference type="EMBL" id="GG697241">
    <property type="protein sequence ID" value="EET89745.1"/>
    <property type="molecule type" value="Genomic_DNA"/>
</dbReference>
<comment type="similarity">
    <text evidence="3">Belongs to the FPP/GGPP synthase family.</text>
</comment>
<keyword evidence="3" id="KW-0808">Transferase</keyword>
<protein>
    <submittedName>
        <fullName evidence="4">Polyprenyl synthetase</fullName>
    </submittedName>
</protein>
<dbReference type="GO" id="GO:0046872">
    <property type="term" value="F:metal ion binding"/>
    <property type="evidence" value="ECO:0007669"/>
    <property type="project" value="UniProtKB-KW"/>
</dbReference>
<dbReference type="Pfam" id="PF00348">
    <property type="entry name" value="polyprenyl_synt"/>
    <property type="match status" value="1"/>
</dbReference>
<dbReference type="PROSITE" id="PS00444">
    <property type="entry name" value="POLYPRENYL_SYNTHASE_2"/>
    <property type="match status" value="1"/>
</dbReference>
<dbReference type="InterPro" id="IPR008949">
    <property type="entry name" value="Isoprenoid_synthase_dom_sf"/>
</dbReference>
<dbReference type="GO" id="GO:0004659">
    <property type="term" value="F:prenyltransferase activity"/>
    <property type="evidence" value="ECO:0007669"/>
    <property type="project" value="InterPro"/>
</dbReference>
<keyword evidence="1" id="KW-0479">Metal-binding</keyword>
<dbReference type="PROSITE" id="PS00723">
    <property type="entry name" value="POLYPRENYL_SYNTHASE_1"/>
    <property type="match status" value="1"/>
</dbReference>
<proteinExistence type="inferred from homology"/>
<keyword evidence="5" id="KW-1185">Reference proteome</keyword>
<dbReference type="SFLD" id="SFLDG01017">
    <property type="entry name" value="Polyprenyl_Transferase_Like"/>
    <property type="match status" value="1"/>
</dbReference>
<dbReference type="Proteomes" id="UP000332487">
    <property type="component" value="Unassembled WGS sequence"/>
</dbReference>
<reference evidence="4 5" key="2">
    <citation type="journal article" date="2010" name="Proc. Natl. Acad. Sci. U.S.A.">
        <title>Enigmatic, ultrasmall, uncultivated Archaea.</title>
        <authorList>
            <person name="Baker B.J."/>
            <person name="Comolli L.R."/>
            <person name="Dick G.J."/>
            <person name="Hauser L.J."/>
            <person name="Hyatt D."/>
            <person name="Dill B.D."/>
            <person name="Land M.L."/>
            <person name="Verberkmoes N.C."/>
            <person name="Hettich R.L."/>
            <person name="Banfield J.F."/>
        </authorList>
    </citation>
    <scope>NUCLEOTIDE SEQUENCE [LARGE SCALE GENOMIC DNA]</scope>
    <source>
        <strain evidence="4">ARMAN-2</strain>
    </source>
</reference>
<dbReference type="Gene3D" id="1.10.600.10">
    <property type="entry name" value="Farnesyl Diphosphate Synthase"/>
    <property type="match status" value="1"/>
</dbReference>
<dbReference type="InterPro" id="IPR000092">
    <property type="entry name" value="Polyprenyl_synt"/>
</dbReference>
<reference evidence="4 5" key="1">
    <citation type="journal article" date="2009" name="Genome Biol.">
        <title>Community-wide analysis of microbial genome sequence signatures.</title>
        <authorList>
            <person name="Dick G.J."/>
            <person name="Andersson A.F."/>
            <person name="Baker B.J."/>
            <person name="Simmons S.L."/>
            <person name="Thomas B.C."/>
            <person name="Yelton A.P."/>
            <person name="Banfield J.F."/>
        </authorList>
    </citation>
    <scope>NUCLEOTIDE SEQUENCE [LARGE SCALE GENOMIC DNA]</scope>
    <source>
        <strain evidence="4">ARMAN-2</strain>
    </source>
</reference>
<dbReference type="AlphaFoldDB" id="C7DIH1"/>